<evidence type="ECO:0000259" key="13">
    <source>
        <dbReference type="PROSITE" id="PS51198"/>
    </source>
</evidence>
<evidence type="ECO:0000256" key="7">
    <source>
        <dbReference type="ARBA" id="ARBA00023235"/>
    </source>
</evidence>
<evidence type="ECO:0000256" key="10">
    <source>
        <dbReference type="ARBA" id="ARBA00048988"/>
    </source>
</evidence>
<accession>A0A410PX43</accession>
<dbReference type="PROSITE" id="PS51198">
    <property type="entry name" value="UVRD_HELICASE_ATP_BIND"/>
    <property type="match status" value="1"/>
</dbReference>
<evidence type="ECO:0000256" key="1">
    <source>
        <dbReference type="ARBA" id="ARBA00009922"/>
    </source>
</evidence>
<proteinExistence type="inferred from homology"/>
<dbReference type="InterPro" id="IPR027417">
    <property type="entry name" value="P-loop_NTPase"/>
</dbReference>
<name>A0A410PX43_9FIRM</name>
<keyword evidence="7" id="KW-0413">Isomerase</keyword>
<evidence type="ECO:0000256" key="8">
    <source>
        <dbReference type="ARBA" id="ARBA00034617"/>
    </source>
</evidence>
<dbReference type="GO" id="GO:0043138">
    <property type="term" value="F:3'-5' DNA helicase activity"/>
    <property type="evidence" value="ECO:0007669"/>
    <property type="project" value="UniProtKB-EC"/>
</dbReference>
<feature type="domain" description="UvrD-like helicase C-terminal" evidence="14">
    <location>
        <begin position="285"/>
        <end position="559"/>
    </location>
</feature>
<dbReference type="Gene3D" id="3.40.50.300">
    <property type="entry name" value="P-loop containing nucleotide triphosphate hydrolases"/>
    <property type="match status" value="2"/>
</dbReference>
<dbReference type="GO" id="GO:0005829">
    <property type="term" value="C:cytosol"/>
    <property type="evidence" value="ECO:0007669"/>
    <property type="project" value="TreeGrafter"/>
</dbReference>
<evidence type="ECO:0000256" key="3">
    <source>
        <dbReference type="ARBA" id="ARBA00022801"/>
    </source>
</evidence>
<dbReference type="CDD" id="cd17932">
    <property type="entry name" value="DEXQc_UvrD"/>
    <property type="match status" value="1"/>
</dbReference>
<dbReference type="GO" id="GO:0016887">
    <property type="term" value="F:ATP hydrolysis activity"/>
    <property type="evidence" value="ECO:0007669"/>
    <property type="project" value="RHEA"/>
</dbReference>
<dbReference type="AlphaFoldDB" id="A0A410PX43"/>
<evidence type="ECO:0000313" key="16">
    <source>
        <dbReference type="Proteomes" id="UP000287601"/>
    </source>
</evidence>
<dbReference type="InterPro" id="IPR014016">
    <property type="entry name" value="UvrD-like_ATP-bd"/>
</dbReference>
<keyword evidence="2 11" id="KW-0547">Nucleotide-binding</keyword>
<evidence type="ECO:0000256" key="11">
    <source>
        <dbReference type="PROSITE-ProRule" id="PRU00560"/>
    </source>
</evidence>
<sequence>MDYLKGLNDKQREAALHKDGPLLILAGAGSGKTSTMTRRIAYLIKEEGVSPYSIFAVTFTNKAAKEMRDRVESLIGEGLNMWILTFHSACLRILRRHAELLGYMNGFVVYDPTDQKTVIKSCIKAANIDDKKYTPAYVLSVISDNKEKAVTPQEFMRLNEGDFKGKILAQLYSEYCKTLKKNNAMDFDDLIVNTVRLFEENEEVLAHYQNRFKYIMVDEYQDTNYMQYRFIKLLAEAHNNICVVGDDDQCIYQWRGADITNILDFEKDFKNTKVIKLEQNYRSYGNILAAAHSVVERNMQRKHKKLWTDKEPGEKVTYYRADDEKDEARYIAQEIDRLKTGERQYKDFAILYRTNAQSRNFEEALSSREIPYRVLGGLRYYDRKEIKDIMSYMRLVQNPSDDVSFVRIINEPKRGIGEKTVEKLRTLAEVRGENLFETLKDEEVVMGLPSKAVDSVRRMVDTILKYSEEKDNLRVSDIYDGLLVNTGYLKALEDAKTVEAEGRIENIMEFKSVIYDYEKEDPQLSLSDFMEKIALVAEVDNHDENENAVVLMTMHSAKGLEFPVVFLPGMEDGLFPGWRALEKPTGLEEERRLCYVGMTRAKERLFMTSAQMRTLYGKTEYTRESQFMREIDKKLLAGDGVYEKKPSGFGGGAGSSFGNSWGGGSGFGGTAAQKAPASRIGSSWGGSMSAGGNDGFAKTNPAMPFDPLAAAKRDSKQSAADKNQDFQPGDRVNHAKFGEGMVISADGKTISVMFDSAGLKKLAKDIAPIKKI</sequence>
<dbReference type="InterPro" id="IPR000212">
    <property type="entry name" value="DNA_helicase_UvrD/REP"/>
</dbReference>
<evidence type="ECO:0000256" key="9">
    <source>
        <dbReference type="ARBA" id="ARBA00034808"/>
    </source>
</evidence>
<dbReference type="FunFam" id="1.10.486.10:FF:000003">
    <property type="entry name" value="ATP-dependent DNA helicase"/>
    <property type="match status" value="1"/>
</dbReference>
<keyword evidence="6" id="KW-0238">DNA-binding</keyword>
<evidence type="ECO:0000256" key="2">
    <source>
        <dbReference type="ARBA" id="ARBA00022741"/>
    </source>
</evidence>
<comment type="catalytic activity">
    <reaction evidence="10">
        <text>ATP + H2O = ADP + phosphate + H(+)</text>
        <dbReference type="Rhea" id="RHEA:13065"/>
        <dbReference type="ChEBI" id="CHEBI:15377"/>
        <dbReference type="ChEBI" id="CHEBI:15378"/>
        <dbReference type="ChEBI" id="CHEBI:30616"/>
        <dbReference type="ChEBI" id="CHEBI:43474"/>
        <dbReference type="ChEBI" id="CHEBI:456216"/>
        <dbReference type="EC" id="5.6.2.4"/>
    </reaction>
</comment>
<dbReference type="GO" id="GO:0000725">
    <property type="term" value="P:recombinational repair"/>
    <property type="evidence" value="ECO:0007669"/>
    <property type="project" value="TreeGrafter"/>
</dbReference>
<dbReference type="Gene3D" id="1.10.486.10">
    <property type="entry name" value="PCRA, domain 4"/>
    <property type="match status" value="1"/>
</dbReference>
<dbReference type="Pfam" id="PF13361">
    <property type="entry name" value="UvrD_C"/>
    <property type="match status" value="1"/>
</dbReference>
<evidence type="ECO:0000259" key="14">
    <source>
        <dbReference type="PROSITE" id="PS51217"/>
    </source>
</evidence>
<dbReference type="EC" id="5.6.2.4" evidence="9"/>
<keyword evidence="16" id="KW-1185">Reference proteome</keyword>
<dbReference type="KEGG" id="amij:EQM06_09935"/>
<evidence type="ECO:0000256" key="6">
    <source>
        <dbReference type="ARBA" id="ARBA00023125"/>
    </source>
</evidence>
<feature type="region of interest" description="Disordered" evidence="12">
    <location>
        <begin position="711"/>
        <end position="733"/>
    </location>
</feature>
<organism evidence="15 16">
    <name type="scientific">Aminipila luticellarii</name>
    <dbReference type="NCBI Taxonomy" id="2507160"/>
    <lineage>
        <taxon>Bacteria</taxon>
        <taxon>Bacillati</taxon>
        <taxon>Bacillota</taxon>
        <taxon>Clostridia</taxon>
        <taxon>Peptostreptococcales</taxon>
        <taxon>Anaerovoracaceae</taxon>
        <taxon>Aminipila</taxon>
    </lineage>
</organism>
<reference evidence="15 16" key="1">
    <citation type="submission" date="2019-01" db="EMBL/GenBank/DDBJ databases">
        <title>Draft genomes of a novel of Aminipila strains.</title>
        <authorList>
            <person name="Ma S."/>
        </authorList>
    </citation>
    <scope>NUCLEOTIDE SEQUENCE [LARGE SCALE GENOMIC DNA]</scope>
    <source>
        <strain evidence="16">JN-39</strain>
    </source>
</reference>
<protein>
    <recommendedName>
        <fullName evidence="9">DNA 3'-5' helicase</fullName>
        <ecNumber evidence="9">5.6.2.4</ecNumber>
    </recommendedName>
</protein>
<dbReference type="Gene3D" id="1.10.10.160">
    <property type="match status" value="1"/>
</dbReference>
<dbReference type="CDD" id="cd18807">
    <property type="entry name" value="SF1_C_UvrD"/>
    <property type="match status" value="1"/>
</dbReference>
<evidence type="ECO:0000256" key="12">
    <source>
        <dbReference type="SAM" id="MobiDB-lite"/>
    </source>
</evidence>
<evidence type="ECO:0000313" key="15">
    <source>
        <dbReference type="EMBL" id="QAT43509.1"/>
    </source>
</evidence>
<evidence type="ECO:0000256" key="5">
    <source>
        <dbReference type="ARBA" id="ARBA00022840"/>
    </source>
</evidence>
<dbReference type="EMBL" id="CP035281">
    <property type="protein sequence ID" value="QAT43509.1"/>
    <property type="molecule type" value="Genomic_DNA"/>
</dbReference>
<dbReference type="InterPro" id="IPR014017">
    <property type="entry name" value="DNA_helicase_UvrD-like_C"/>
</dbReference>
<evidence type="ECO:0000256" key="4">
    <source>
        <dbReference type="ARBA" id="ARBA00022806"/>
    </source>
</evidence>
<dbReference type="Proteomes" id="UP000287601">
    <property type="component" value="Chromosome"/>
</dbReference>
<keyword evidence="3 11" id="KW-0378">Hydrolase</keyword>
<dbReference type="OrthoDB" id="9810135at2"/>
<keyword evidence="5 11" id="KW-0067">ATP-binding</keyword>
<dbReference type="GO" id="GO:0033202">
    <property type="term" value="C:DNA helicase complex"/>
    <property type="evidence" value="ECO:0007669"/>
    <property type="project" value="TreeGrafter"/>
</dbReference>
<dbReference type="GO" id="GO:0005524">
    <property type="term" value="F:ATP binding"/>
    <property type="evidence" value="ECO:0007669"/>
    <property type="project" value="UniProtKB-UniRule"/>
</dbReference>
<dbReference type="GO" id="GO:0003677">
    <property type="term" value="F:DNA binding"/>
    <property type="evidence" value="ECO:0007669"/>
    <property type="project" value="UniProtKB-KW"/>
</dbReference>
<comment type="catalytic activity">
    <reaction evidence="8">
        <text>Couples ATP hydrolysis with the unwinding of duplex DNA by translocating in the 3'-5' direction.</text>
        <dbReference type="EC" id="5.6.2.4"/>
    </reaction>
</comment>
<dbReference type="PANTHER" id="PTHR11070:SF2">
    <property type="entry name" value="ATP-DEPENDENT DNA HELICASE SRS2"/>
    <property type="match status" value="1"/>
</dbReference>
<dbReference type="Pfam" id="PF00580">
    <property type="entry name" value="UvrD-helicase"/>
    <property type="match status" value="1"/>
</dbReference>
<dbReference type="RefSeq" id="WP_128746289.1">
    <property type="nucleotide sequence ID" value="NZ_CP035281.1"/>
</dbReference>
<dbReference type="InterPro" id="IPR013986">
    <property type="entry name" value="DExx_box_DNA_helicase_dom_sf"/>
</dbReference>
<dbReference type="Pfam" id="PF21196">
    <property type="entry name" value="PcrA_UvrD_tudor"/>
    <property type="match status" value="1"/>
</dbReference>
<dbReference type="PANTHER" id="PTHR11070">
    <property type="entry name" value="UVRD / RECB / PCRA DNA HELICASE FAMILY MEMBER"/>
    <property type="match status" value="1"/>
</dbReference>
<gene>
    <name evidence="15" type="ORF">EQM06_09935</name>
</gene>
<feature type="domain" description="UvrD-like helicase ATP-binding" evidence="13">
    <location>
        <begin position="5"/>
        <end position="284"/>
    </location>
</feature>
<comment type="similarity">
    <text evidence="1">Belongs to the helicase family. UvrD subfamily.</text>
</comment>
<keyword evidence="4 11" id="KW-0347">Helicase</keyword>
<dbReference type="PROSITE" id="PS51217">
    <property type="entry name" value="UVRD_HELICASE_CTER"/>
    <property type="match status" value="1"/>
</dbReference>
<dbReference type="SUPFAM" id="SSF52540">
    <property type="entry name" value="P-loop containing nucleoside triphosphate hydrolases"/>
    <property type="match status" value="1"/>
</dbReference>
<feature type="binding site" evidence="11">
    <location>
        <begin position="26"/>
        <end position="33"/>
    </location>
    <ligand>
        <name>ATP</name>
        <dbReference type="ChEBI" id="CHEBI:30616"/>
    </ligand>
</feature>